<dbReference type="AlphaFoldDB" id="A0AAC9HM43"/>
<sequence>MESLSNLSLAEDMTQNDSRDELILVLGGTGKTGRRVADRLTRRGRSVRIGSRTGDPSFDWADASTWDAALAGVTAVYITYYPDVAFPEAAARIRALTTLAVRGGARRLVLLSGRGEEGAAPAERAVRDTDAEWTILRASWFNQNFSEHFLLAPVLGGEIALPAGEVTEPFIDVDDIAEVAVVALTESGHAGQTYELTGPRLLTFTDIAAEITAAAGREIRYRSVSPAQYAAGAEEAGVPAEEIAGLTDLFTRVLDGRNSHTTDDVLRILGREARDFSSYARAVAAMGVWNTGGQGVGSTRCDPDA</sequence>
<reference evidence="2" key="1">
    <citation type="submission" date="2016-03" db="EMBL/GenBank/DDBJ databases">
        <title>Complete genome sequence of the type strain Actinoalloteichus hymeniacidonis DSM 45092.</title>
        <authorList>
            <person name="Schaffert L."/>
            <person name="Albersmeier A."/>
            <person name="Winkler A."/>
            <person name="Kalinowski J."/>
            <person name="Zotchev S."/>
            <person name="Ruckert C."/>
        </authorList>
    </citation>
    <scope>NUCLEOTIDE SEQUENCE [LARGE SCALE GENOMIC DNA]</scope>
    <source>
        <strain evidence="2">HPA177(T) (DSM 45092(T))</strain>
    </source>
</reference>
<evidence type="ECO:0000313" key="2">
    <source>
        <dbReference type="Proteomes" id="UP000095210"/>
    </source>
</evidence>
<name>A0AAC9HM43_9PSEU</name>
<accession>A0AAC9HM43</accession>
<dbReference type="PANTHER" id="PTHR43162">
    <property type="match status" value="1"/>
</dbReference>
<proteinExistence type="predicted"/>
<dbReference type="PANTHER" id="PTHR43162:SF1">
    <property type="entry name" value="PRESTALK A DIFFERENTIATION PROTEIN A"/>
    <property type="match status" value="1"/>
</dbReference>
<dbReference type="InterPro" id="IPR051604">
    <property type="entry name" value="Ergot_Alk_Oxidoreductase"/>
</dbReference>
<protein>
    <recommendedName>
        <fullName evidence="3">NAD(P)-binding domain-containing protein</fullName>
    </recommendedName>
</protein>
<dbReference type="Proteomes" id="UP000095210">
    <property type="component" value="Chromosome"/>
</dbReference>
<evidence type="ECO:0000313" key="1">
    <source>
        <dbReference type="EMBL" id="AOS61400.1"/>
    </source>
</evidence>
<dbReference type="InterPro" id="IPR036291">
    <property type="entry name" value="NAD(P)-bd_dom_sf"/>
</dbReference>
<dbReference type="KEGG" id="ahm:TL08_02810"/>
<dbReference type="SUPFAM" id="SSF51735">
    <property type="entry name" value="NAD(P)-binding Rossmann-fold domains"/>
    <property type="match status" value="1"/>
</dbReference>
<dbReference type="EMBL" id="CP014859">
    <property type="protein sequence ID" value="AOS61400.1"/>
    <property type="molecule type" value="Genomic_DNA"/>
</dbReference>
<dbReference type="Gene3D" id="3.40.50.720">
    <property type="entry name" value="NAD(P)-binding Rossmann-like Domain"/>
    <property type="match status" value="1"/>
</dbReference>
<organism evidence="1 2">
    <name type="scientific">Actinoalloteichus hymeniacidonis</name>
    <dbReference type="NCBI Taxonomy" id="340345"/>
    <lineage>
        <taxon>Bacteria</taxon>
        <taxon>Bacillati</taxon>
        <taxon>Actinomycetota</taxon>
        <taxon>Actinomycetes</taxon>
        <taxon>Pseudonocardiales</taxon>
        <taxon>Pseudonocardiaceae</taxon>
        <taxon>Actinoalloteichus</taxon>
    </lineage>
</organism>
<gene>
    <name evidence="1" type="ORF">TL08_02810</name>
</gene>
<dbReference type="Gene3D" id="3.90.25.10">
    <property type="entry name" value="UDP-galactose 4-epimerase, domain 1"/>
    <property type="match status" value="1"/>
</dbReference>
<evidence type="ECO:0008006" key="3">
    <source>
        <dbReference type="Google" id="ProtNLM"/>
    </source>
</evidence>
<keyword evidence="2" id="KW-1185">Reference proteome</keyword>